<evidence type="ECO:0000313" key="2">
    <source>
        <dbReference type="EMBL" id="MFC6170452.1"/>
    </source>
</evidence>
<accession>A0ABW1RFY4</accession>
<evidence type="ECO:0000256" key="1">
    <source>
        <dbReference type="SAM" id="MobiDB-lite"/>
    </source>
</evidence>
<proteinExistence type="predicted"/>
<feature type="region of interest" description="Disordered" evidence="1">
    <location>
        <begin position="25"/>
        <end position="56"/>
    </location>
</feature>
<dbReference type="Proteomes" id="UP001596289">
    <property type="component" value="Unassembled WGS sequence"/>
</dbReference>
<reference evidence="3" key="1">
    <citation type="journal article" date="2019" name="Int. J. Syst. Evol. Microbiol.">
        <title>The Global Catalogue of Microorganisms (GCM) 10K type strain sequencing project: providing services to taxonomists for standard genome sequencing and annotation.</title>
        <authorList>
            <consortium name="The Broad Institute Genomics Platform"/>
            <consortium name="The Broad Institute Genome Sequencing Center for Infectious Disease"/>
            <person name="Wu L."/>
            <person name="Ma J."/>
        </authorList>
    </citation>
    <scope>NUCLEOTIDE SEQUENCE [LARGE SCALE GENOMIC DNA]</scope>
    <source>
        <strain evidence="3">CCM 8904</strain>
    </source>
</reference>
<name>A0ABW1RFY4_9LACO</name>
<dbReference type="EMBL" id="JBHSSL010000042">
    <property type="protein sequence ID" value="MFC6170452.1"/>
    <property type="molecule type" value="Genomic_DNA"/>
</dbReference>
<evidence type="ECO:0000313" key="3">
    <source>
        <dbReference type="Proteomes" id="UP001596289"/>
    </source>
</evidence>
<feature type="compositionally biased region" description="Polar residues" evidence="1">
    <location>
        <begin position="32"/>
        <end position="45"/>
    </location>
</feature>
<comment type="caution">
    <text evidence="2">The sequence shown here is derived from an EMBL/GenBank/DDBJ whole genome shotgun (WGS) entry which is preliminary data.</text>
</comment>
<dbReference type="RefSeq" id="WP_164509520.1">
    <property type="nucleotide sequence ID" value="NZ_JBHSSL010000042.1"/>
</dbReference>
<sequence>MPGYSINDALDTDWDTLIKVISMDIDSDNENEQSGSPVPQKSQQKPMDLGDFIKSI</sequence>
<organism evidence="2 3">
    <name type="scientific">Loigolactobacillus jiayinensis</name>
    <dbReference type="NCBI Taxonomy" id="2486016"/>
    <lineage>
        <taxon>Bacteria</taxon>
        <taxon>Bacillati</taxon>
        <taxon>Bacillota</taxon>
        <taxon>Bacilli</taxon>
        <taxon>Lactobacillales</taxon>
        <taxon>Lactobacillaceae</taxon>
        <taxon>Loigolactobacillus</taxon>
    </lineage>
</organism>
<gene>
    <name evidence="2" type="ORF">ACFQGP_07670</name>
</gene>
<keyword evidence="3" id="KW-1185">Reference proteome</keyword>
<protein>
    <submittedName>
        <fullName evidence="2">Uncharacterized protein</fullName>
    </submittedName>
</protein>